<keyword evidence="3" id="KW-0067">ATP-binding</keyword>
<evidence type="ECO:0000256" key="2">
    <source>
        <dbReference type="ARBA" id="ARBA00022741"/>
    </source>
</evidence>
<dbReference type="SUPFAM" id="SSF52540">
    <property type="entry name" value="P-loop containing nucleoside triphosphate hydrolases"/>
    <property type="match status" value="2"/>
</dbReference>
<dbReference type="PANTHER" id="PTHR19211:SF6">
    <property type="entry name" value="BLL7188 PROTEIN"/>
    <property type="match status" value="1"/>
</dbReference>
<dbReference type="CDD" id="cd03221">
    <property type="entry name" value="ABCF_EF-3"/>
    <property type="match status" value="1"/>
</dbReference>
<name>A0A7Z0C2G6_9ACTN</name>
<dbReference type="FunFam" id="3.40.50.300:FF:001320">
    <property type="entry name" value="Heme ABC transporter ATP-binding protein"/>
    <property type="match status" value="1"/>
</dbReference>
<dbReference type="InterPro" id="IPR050611">
    <property type="entry name" value="ABCF"/>
</dbReference>
<evidence type="ECO:0000313" key="6">
    <source>
        <dbReference type="Proteomes" id="UP000537326"/>
    </source>
</evidence>
<feature type="domain" description="ABC transporter" evidence="4">
    <location>
        <begin position="342"/>
        <end position="540"/>
    </location>
</feature>
<dbReference type="Gene3D" id="3.40.50.300">
    <property type="entry name" value="P-loop containing nucleotide triphosphate hydrolases"/>
    <property type="match status" value="2"/>
</dbReference>
<dbReference type="InterPro" id="IPR027417">
    <property type="entry name" value="P-loop_NTPase"/>
</dbReference>
<evidence type="ECO:0000313" key="5">
    <source>
        <dbReference type="EMBL" id="NYI10840.1"/>
    </source>
</evidence>
<reference evidence="5 6" key="1">
    <citation type="submission" date="2020-07" db="EMBL/GenBank/DDBJ databases">
        <title>Sequencing the genomes of 1000 actinobacteria strains.</title>
        <authorList>
            <person name="Klenk H.-P."/>
        </authorList>
    </citation>
    <scope>NUCLEOTIDE SEQUENCE [LARGE SCALE GENOMIC DNA]</scope>
    <source>
        <strain evidence="5 6">DSM 18248</strain>
    </source>
</reference>
<feature type="domain" description="ABC transporter" evidence="4">
    <location>
        <begin position="10"/>
        <end position="245"/>
    </location>
</feature>
<evidence type="ECO:0000256" key="3">
    <source>
        <dbReference type="ARBA" id="ARBA00022840"/>
    </source>
</evidence>
<dbReference type="FunFam" id="3.40.50.300:FF:000597">
    <property type="entry name" value="ABC transporter ATP-binding protein"/>
    <property type="match status" value="1"/>
</dbReference>
<dbReference type="GO" id="GO:0005524">
    <property type="term" value="F:ATP binding"/>
    <property type="evidence" value="ECO:0007669"/>
    <property type="project" value="UniProtKB-KW"/>
</dbReference>
<comment type="caution">
    <text evidence="5">The sequence shown here is derived from an EMBL/GenBank/DDBJ whole genome shotgun (WGS) entry which is preliminary data.</text>
</comment>
<dbReference type="AlphaFoldDB" id="A0A7Z0C2G6"/>
<dbReference type="Pfam" id="PF00005">
    <property type="entry name" value="ABC_tran"/>
    <property type="match status" value="2"/>
</dbReference>
<evidence type="ECO:0000256" key="1">
    <source>
        <dbReference type="ARBA" id="ARBA00022737"/>
    </source>
</evidence>
<dbReference type="Proteomes" id="UP000537326">
    <property type="component" value="Unassembled WGS sequence"/>
</dbReference>
<organism evidence="5 6">
    <name type="scientific">Nocardioides marinus</name>
    <dbReference type="NCBI Taxonomy" id="374514"/>
    <lineage>
        <taxon>Bacteria</taxon>
        <taxon>Bacillati</taxon>
        <taxon>Actinomycetota</taxon>
        <taxon>Actinomycetes</taxon>
        <taxon>Propionibacteriales</taxon>
        <taxon>Nocardioidaceae</taxon>
        <taxon>Nocardioides</taxon>
    </lineage>
</organism>
<sequence>MSSPLPTPALALHALDLVRPDGTVTLRGLDLLVPPGRSGLVGANGSGKSTVLRLAAGQLAPTAGHVTTTGRVGLLPQDLALDTAQPVEDFLGLGPVRRALRRIESGSVDEADFDAVGDDWDVDQRAHAQLEKLGLPGELLDRRVGEVSGGEAVRLALAGLLLARPDVLLLDEPTNNLDRSARAHLHGVVDSWPGTLLVVSHDRELLERVDRIGELRTPRQGPTRVSWYGGGWSAYAQQVAAEREAADHAVAVARADVRRQRRDLRTTEQLLAARHRIARRDAPNTVKAARDFLRNRAEKAEGALRSGQDDRLVRARERLESAELAVRDDAAIRVDLPGTTVPRGRRVLTTHELVLRTGRRVDLDLAGPARVAVVGRNGSGKSTLLHTLAGELAPSAGRVDRHVPTALLRQRLDLLDESMTVAQNVHAAHPGASPTQVRALLARFLFRGADGDKAVPALSGGERFRATLATLLLADPAPQLLLLDEPTNNLDLASYDALVTALAAHRGALVVVSHDAAFLEEVGVDRVLDLDEPPVDPVQANND</sequence>
<gene>
    <name evidence="5" type="ORF">BKA05_002355</name>
</gene>
<dbReference type="InterPro" id="IPR017871">
    <property type="entry name" value="ABC_transporter-like_CS"/>
</dbReference>
<dbReference type="GO" id="GO:0016887">
    <property type="term" value="F:ATP hydrolysis activity"/>
    <property type="evidence" value="ECO:0007669"/>
    <property type="project" value="InterPro"/>
</dbReference>
<accession>A0A7Z0C2G6</accession>
<dbReference type="RefSeq" id="WP_179531616.1">
    <property type="nucleotide sequence ID" value="NZ_BAAAPP010000005.1"/>
</dbReference>
<dbReference type="InterPro" id="IPR003593">
    <property type="entry name" value="AAA+_ATPase"/>
</dbReference>
<keyword evidence="2" id="KW-0547">Nucleotide-binding</keyword>
<protein>
    <submittedName>
        <fullName evidence="5">ATPase subunit of ABC transporter with duplicated ATPase domains</fullName>
    </submittedName>
</protein>
<dbReference type="PROSITE" id="PS00211">
    <property type="entry name" value="ABC_TRANSPORTER_1"/>
    <property type="match status" value="1"/>
</dbReference>
<evidence type="ECO:0000259" key="4">
    <source>
        <dbReference type="PROSITE" id="PS50893"/>
    </source>
</evidence>
<dbReference type="PANTHER" id="PTHR19211">
    <property type="entry name" value="ATP-BINDING TRANSPORT PROTEIN-RELATED"/>
    <property type="match status" value="1"/>
</dbReference>
<dbReference type="PROSITE" id="PS50893">
    <property type="entry name" value="ABC_TRANSPORTER_2"/>
    <property type="match status" value="2"/>
</dbReference>
<dbReference type="InterPro" id="IPR003439">
    <property type="entry name" value="ABC_transporter-like_ATP-bd"/>
</dbReference>
<proteinExistence type="predicted"/>
<keyword evidence="1" id="KW-0677">Repeat</keyword>
<dbReference type="EMBL" id="JACBZI010000001">
    <property type="protein sequence ID" value="NYI10840.1"/>
    <property type="molecule type" value="Genomic_DNA"/>
</dbReference>
<keyword evidence="6" id="KW-1185">Reference proteome</keyword>
<dbReference type="SMART" id="SM00382">
    <property type="entry name" value="AAA"/>
    <property type="match status" value="2"/>
</dbReference>